<dbReference type="AlphaFoldDB" id="A0A9X3SDI6"/>
<dbReference type="Gene3D" id="1.10.10.10">
    <property type="entry name" value="Winged helix-like DNA-binding domain superfamily/Winged helix DNA-binding domain"/>
    <property type="match status" value="1"/>
</dbReference>
<dbReference type="Gene3D" id="3.30.1490.190">
    <property type="match status" value="1"/>
</dbReference>
<dbReference type="InterPro" id="IPR036388">
    <property type="entry name" value="WH-like_DNA-bd_sf"/>
</dbReference>
<comment type="cofactor">
    <cofactor evidence="7">
        <name>Mn(2+)</name>
        <dbReference type="ChEBI" id="CHEBI:29035"/>
    </cofactor>
    <cofactor evidence="7">
        <name>Fe(2+)</name>
        <dbReference type="ChEBI" id="CHEBI:29033"/>
    </cofactor>
    <text evidence="7">Binds 1 Mn(2+) or Fe(2+) ion per subunit.</text>
</comment>
<dbReference type="PANTHER" id="PTHR33202:SF7">
    <property type="entry name" value="FERRIC UPTAKE REGULATION PROTEIN"/>
    <property type="match status" value="1"/>
</dbReference>
<dbReference type="InterPro" id="IPR043135">
    <property type="entry name" value="Fur_C"/>
</dbReference>
<evidence type="ECO:0000313" key="8">
    <source>
        <dbReference type="EMBL" id="MDA0185796.1"/>
    </source>
</evidence>
<feature type="binding site" evidence="7">
    <location>
        <position position="133"/>
    </location>
    <ligand>
        <name>Fe cation</name>
        <dbReference type="ChEBI" id="CHEBI:24875"/>
    </ligand>
</feature>
<protein>
    <submittedName>
        <fullName evidence="8">Transcriptional repressor</fullName>
    </submittedName>
</protein>
<evidence type="ECO:0000256" key="1">
    <source>
        <dbReference type="ARBA" id="ARBA00007957"/>
    </source>
</evidence>
<keyword evidence="4" id="KW-0805">Transcription regulation</keyword>
<keyword evidence="9" id="KW-1185">Reference proteome</keyword>
<evidence type="ECO:0000256" key="4">
    <source>
        <dbReference type="ARBA" id="ARBA00023015"/>
    </source>
</evidence>
<evidence type="ECO:0000313" key="9">
    <source>
        <dbReference type="Proteomes" id="UP001147653"/>
    </source>
</evidence>
<keyword evidence="7" id="KW-0408">Iron</keyword>
<accession>A0A9X3SDI6</accession>
<feature type="binding site" evidence="7">
    <location>
        <position position="95"/>
    </location>
    <ligand>
        <name>Fe cation</name>
        <dbReference type="ChEBI" id="CHEBI:24875"/>
    </ligand>
</feature>
<dbReference type="GO" id="GO:0003700">
    <property type="term" value="F:DNA-binding transcription factor activity"/>
    <property type="evidence" value="ECO:0007669"/>
    <property type="project" value="InterPro"/>
</dbReference>
<name>A0A9X3SDI6_9ACTN</name>
<dbReference type="RefSeq" id="WP_270030320.1">
    <property type="nucleotide sequence ID" value="NZ_JAPDDP010000152.1"/>
</dbReference>
<dbReference type="EMBL" id="JAPDDP010000152">
    <property type="protein sequence ID" value="MDA0185796.1"/>
    <property type="molecule type" value="Genomic_DNA"/>
</dbReference>
<evidence type="ECO:0000256" key="6">
    <source>
        <dbReference type="ARBA" id="ARBA00023163"/>
    </source>
</evidence>
<reference evidence="8" key="1">
    <citation type="submission" date="2022-10" db="EMBL/GenBank/DDBJ databases">
        <title>The WGS of Solirubrobacter phytolaccae KCTC 29190.</title>
        <authorList>
            <person name="Jiang Z."/>
        </authorList>
    </citation>
    <scope>NUCLEOTIDE SEQUENCE</scope>
    <source>
        <strain evidence="8">KCTC 29190</strain>
    </source>
</reference>
<dbReference type="GO" id="GO:0000976">
    <property type="term" value="F:transcription cis-regulatory region binding"/>
    <property type="evidence" value="ECO:0007669"/>
    <property type="project" value="TreeGrafter"/>
</dbReference>
<keyword evidence="2" id="KW-0678">Repressor</keyword>
<dbReference type="GO" id="GO:0008270">
    <property type="term" value="F:zinc ion binding"/>
    <property type="evidence" value="ECO:0007669"/>
    <property type="project" value="TreeGrafter"/>
</dbReference>
<keyword evidence="6" id="KW-0804">Transcription</keyword>
<dbReference type="Pfam" id="PF01475">
    <property type="entry name" value="FUR"/>
    <property type="match status" value="1"/>
</dbReference>
<comment type="similarity">
    <text evidence="1">Belongs to the Fur family.</text>
</comment>
<feature type="binding site" evidence="7">
    <location>
        <position position="116"/>
    </location>
    <ligand>
        <name>Fe cation</name>
        <dbReference type="ChEBI" id="CHEBI:24875"/>
    </ligand>
</feature>
<dbReference type="PANTHER" id="PTHR33202">
    <property type="entry name" value="ZINC UPTAKE REGULATION PROTEIN"/>
    <property type="match status" value="1"/>
</dbReference>
<evidence type="ECO:0000256" key="5">
    <source>
        <dbReference type="ARBA" id="ARBA00023125"/>
    </source>
</evidence>
<evidence type="ECO:0000256" key="2">
    <source>
        <dbReference type="ARBA" id="ARBA00022491"/>
    </source>
</evidence>
<dbReference type="Proteomes" id="UP001147653">
    <property type="component" value="Unassembled WGS sequence"/>
</dbReference>
<dbReference type="SUPFAM" id="SSF46785">
    <property type="entry name" value="Winged helix' DNA-binding domain"/>
    <property type="match status" value="1"/>
</dbReference>
<dbReference type="InterPro" id="IPR002481">
    <property type="entry name" value="FUR"/>
</dbReference>
<keyword evidence="5" id="KW-0238">DNA-binding</keyword>
<sequence>MTDEALRDRWLDHATRTLSTSGRRAGAARTAIIEVLAREGQCLLTAQELLDRLGPRGSYSSVYRTLEELFGLGLLHRMSGRDGIARYEIADPERHHHHLIDETSGTAHPFTDDELERVIHAAAERLGVTLTGHEVVIRGRPSVQASHKRD</sequence>
<evidence type="ECO:0000256" key="3">
    <source>
        <dbReference type="ARBA" id="ARBA00022833"/>
    </source>
</evidence>
<dbReference type="GO" id="GO:1900376">
    <property type="term" value="P:regulation of secondary metabolite biosynthetic process"/>
    <property type="evidence" value="ECO:0007669"/>
    <property type="project" value="TreeGrafter"/>
</dbReference>
<evidence type="ECO:0000256" key="7">
    <source>
        <dbReference type="PIRSR" id="PIRSR602481-2"/>
    </source>
</evidence>
<dbReference type="InterPro" id="IPR036390">
    <property type="entry name" value="WH_DNA-bd_sf"/>
</dbReference>
<keyword evidence="7" id="KW-0479">Metal-binding</keyword>
<dbReference type="GO" id="GO:0045892">
    <property type="term" value="P:negative regulation of DNA-templated transcription"/>
    <property type="evidence" value="ECO:0007669"/>
    <property type="project" value="TreeGrafter"/>
</dbReference>
<keyword evidence="3" id="KW-0862">Zinc</keyword>
<proteinExistence type="inferred from homology"/>
<organism evidence="8 9">
    <name type="scientific">Solirubrobacter phytolaccae</name>
    <dbReference type="NCBI Taxonomy" id="1404360"/>
    <lineage>
        <taxon>Bacteria</taxon>
        <taxon>Bacillati</taxon>
        <taxon>Actinomycetota</taxon>
        <taxon>Thermoleophilia</taxon>
        <taxon>Solirubrobacterales</taxon>
        <taxon>Solirubrobacteraceae</taxon>
        <taxon>Solirubrobacter</taxon>
    </lineage>
</organism>
<gene>
    <name evidence="8" type="ORF">OJ997_36165</name>
</gene>
<comment type="caution">
    <text evidence="8">The sequence shown here is derived from an EMBL/GenBank/DDBJ whole genome shotgun (WGS) entry which is preliminary data.</text>
</comment>